<dbReference type="EMBL" id="JAFBFH010000048">
    <property type="protein sequence ID" value="MBM7717450.1"/>
    <property type="molecule type" value="Genomic_DNA"/>
</dbReference>
<gene>
    <name evidence="1" type="ORF">JOC94_004478</name>
</gene>
<accession>A0ABS2RDN2</accession>
<evidence type="ECO:0000313" key="2">
    <source>
        <dbReference type="Proteomes" id="UP000823485"/>
    </source>
</evidence>
<reference evidence="1 2" key="1">
    <citation type="submission" date="2021-01" db="EMBL/GenBank/DDBJ databases">
        <title>Genomic Encyclopedia of Type Strains, Phase IV (KMG-IV): sequencing the most valuable type-strain genomes for metagenomic binning, comparative biology and taxonomic classification.</title>
        <authorList>
            <person name="Goeker M."/>
        </authorList>
    </citation>
    <scope>NUCLEOTIDE SEQUENCE [LARGE SCALE GENOMIC DNA]</scope>
    <source>
        <strain evidence="1 2">DSM 105453</strain>
    </source>
</reference>
<keyword evidence="2" id="KW-1185">Reference proteome</keyword>
<evidence type="ECO:0000313" key="1">
    <source>
        <dbReference type="EMBL" id="MBM7717450.1"/>
    </source>
</evidence>
<dbReference type="Proteomes" id="UP000823485">
    <property type="component" value="Unassembled WGS sequence"/>
</dbReference>
<organism evidence="1 2">
    <name type="scientific">Siminovitchia thermophila</name>
    <dbReference type="NCBI Taxonomy" id="1245522"/>
    <lineage>
        <taxon>Bacteria</taxon>
        <taxon>Bacillati</taxon>
        <taxon>Bacillota</taxon>
        <taxon>Bacilli</taxon>
        <taxon>Bacillales</taxon>
        <taxon>Bacillaceae</taxon>
        <taxon>Siminovitchia</taxon>
    </lineage>
</organism>
<protein>
    <submittedName>
        <fullName evidence="1">Uncharacterized protein</fullName>
    </submittedName>
</protein>
<comment type="caution">
    <text evidence="1">The sequence shown here is derived from an EMBL/GenBank/DDBJ whole genome shotgun (WGS) entry which is preliminary data.</text>
</comment>
<sequence length="37" mass="4130">MGASNLGVVTSLHFKEETSYLTLNTLACRWELNVCDI</sequence>
<name>A0ABS2RDN2_9BACI</name>
<proteinExistence type="predicted"/>